<keyword evidence="3" id="KW-1185">Reference proteome</keyword>
<dbReference type="STRING" id="1349785.GCA_000509405_00673"/>
<protein>
    <submittedName>
        <fullName evidence="2">Pyrroloquinoline quinone biosynthesis protein PqqB</fullName>
    </submittedName>
</protein>
<dbReference type="AlphaFoldDB" id="A0A2H1E826"/>
<sequence>MKQLLITSLLLFIIAACTNHPPKSQKTAVTYQQYITILGTAQDAGYPHIGCKQKCCNDFYEGLQKKKRVTSLGLIDRKNKQKWLFEASPDIATQLADINRLHLQTTAIIDGVFLTHAHIGHYTGLMYFGREALGKQGTKVYVMPKMNTFLTNNAPWSQLVSLKNIVLTDLKDAHTVVLNNDLKVTPFIVPHRDEFSETVGYKISGNSKVALFIPDINKWQQWKKNIIEEVKKVDYAFLDATFLHQKEVKRAMTEVPHPFIEETINIFKKESIATKSKIIFIHFNHTNPTLHKNTKEKNEIKRLGFGFAEEGQNYEL</sequence>
<organism evidence="2 3">
    <name type="scientific">Tenacibaculum maritimum NCIMB 2154</name>
    <dbReference type="NCBI Taxonomy" id="1349785"/>
    <lineage>
        <taxon>Bacteria</taxon>
        <taxon>Pseudomonadati</taxon>
        <taxon>Bacteroidota</taxon>
        <taxon>Flavobacteriia</taxon>
        <taxon>Flavobacteriales</taxon>
        <taxon>Flavobacteriaceae</taxon>
        <taxon>Tenacibaculum</taxon>
    </lineage>
</organism>
<dbReference type="PROSITE" id="PS51257">
    <property type="entry name" value="PROKAR_LIPOPROTEIN"/>
    <property type="match status" value="1"/>
</dbReference>
<dbReference type="Gene3D" id="3.60.15.10">
    <property type="entry name" value="Ribonuclease Z/Hydroxyacylglutathione hydrolase-like"/>
    <property type="match status" value="1"/>
</dbReference>
<dbReference type="PANTHER" id="PTHR42663:SF6">
    <property type="entry name" value="HYDROLASE C777.06C-RELATED"/>
    <property type="match status" value="1"/>
</dbReference>
<dbReference type="GeneID" id="47722219"/>
<dbReference type="InterPro" id="IPR036866">
    <property type="entry name" value="RibonucZ/Hydroxyglut_hydro"/>
</dbReference>
<dbReference type="SUPFAM" id="SSF56281">
    <property type="entry name" value="Metallo-hydrolase/oxidoreductase"/>
    <property type="match status" value="1"/>
</dbReference>
<dbReference type="RefSeq" id="WP_100210716.1">
    <property type="nucleotide sequence ID" value="NZ_CP138495.1"/>
</dbReference>
<dbReference type="Proteomes" id="UP000231564">
    <property type="component" value="Chromosome MARIT"/>
</dbReference>
<reference evidence="2 3" key="1">
    <citation type="submission" date="2016-11" db="EMBL/GenBank/DDBJ databases">
        <authorList>
            <person name="Jaros S."/>
            <person name="Januszkiewicz K."/>
            <person name="Wedrychowicz H."/>
        </authorList>
    </citation>
    <scope>NUCLEOTIDE SEQUENCE [LARGE SCALE GENOMIC DNA]</scope>
    <source>
        <strain evidence="2">NCIMB 2154T</strain>
    </source>
</reference>
<dbReference type="Pfam" id="PF12706">
    <property type="entry name" value="Lactamase_B_2"/>
    <property type="match status" value="1"/>
</dbReference>
<proteinExistence type="predicted"/>
<evidence type="ECO:0000313" key="3">
    <source>
        <dbReference type="Proteomes" id="UP000231564"/>
    </source>
</evidence>
<feature type="domain" description="Metallo-beta-lactamase" evidence="1">
    <location>
        <begin position="84"/>
        <end position="283"/>
    </location>
</feature>
<dbReference type="InterPro" id="IPR001279">
    <property type="entry name" value="Metallo-B-lactamas"/>
</dbReference>
<dbReference type="EMBL" id="LT634361">
    <property type="protein sequence ID" value="SFZ80511.1"/>
    <property type="molecule type" value="Genomic_DNA"/>
</dbReference>
<evidence type="ECO:0000259" key="1">
    <source>
        <dbReference type="Pfam" id="PF12706"/>
    </source>
</evidence>
<dbReference type="OrthoDB" id="9800940at2"/>
<gene>
    <name evidence="2" type="ORF">MARIT_0630</name>
</gene>
<dbReference type="KEGG" id="tmar:MARIT_0630"/>
<name>A0A2H1E826_9FLAO</name>
<evidence type="ECO:0000313" key="2">
    <source>
        <dbReference type="EMBL" id="SFZ80511.1"/>
    </source>
</evidence>
<accession>A0A2H1E826</accession>
<dbReference type="PANTHER" id="PTHR42663">
    <property type="entry name" value="HYDROLASE C777.06C-RELATED-RELATED"/>
    <property type="match status" value="1"/>
</dbReference>